<comment type="caution">
    <text evidence="2">The sequence shown here is derived from an EMBL/GenBank/DDBJ whole genome shotgun (WGS) entry which is preliminary data.</text>
</comment>
<dbReference type="InterPro" id="IPR050900">
    <property type="entry name" value="Transposase_IS3/IS150/IS904"/>
</dbReference>
<dbReference type="InterPro" id="IPR012337">
    <property type="entry name" value="RNaseH-like_sf"/>
</dbReference>
<dbReference type="PROSITE" id="PS50994">
    <property type="entry name" value="INTEGRASE"/>
    <property type="match status" value="1"/>
</dbReference>
<dbReference type="InterPro" id="IPR036397">
    <property type="entry name" value="RNaseH_sf"/>
</dbReference>
<protein>
    <submittedName>
        <fullName evidence="2">IS3 family transposase</fullName>
    </submittedName>
</protein>
<evidence type="ECO:0000313" key="3">
    <source>
        <dbReference type="Proteomes" id="UP000253999"/>
    </source>
</evidence>
<dbReference type="PANTHER" id="PTHR46889:SF5">
    <property type="entry name" value="INTEGRASE PROTEIN"/>
    <property type="match status" value="1"/>
</dbReference>
<dbReference type="Gene3D" id="3.30.420.10">
    <property type="entry name" value="Ribonuclease H-like superfamily/Ribonuclease H"/>
    <property type="match status" value="1"/>
</dbReference>
<dbReference type="SUPFAM" id="SSF53098">
    <property type="entry name" value="Ribonuclease H-like"/>
    <property type="match status" value="1"/>
</dbReference>
<evidence type="ECO:0000259" key="1">
    <source>
        <dbReference type="PROSITE" id="PS50994"/>
    </source>
</evidence>
<dbReference type="GO" id="GO:0003676">
    <property type="term" value="F:nucleic acid binding"/>
    <property type="evidence" value="ECO:0007669"/>
    <property type="project" value="InterPro"/>
</dbReference>
<dbReference type="InterPro" id="IPR048020">
    <property type="entry name" value="Transpos_IS3"/>
</dbReference>
<dbReference type="PANTHER" id="PTHR46889">
    <property type="entry name" value="TRANSPOSASE INSF FOR INSERTION SEQUENCE IS3B-RELATED"/>
    <property type="match status" value="1"/>
</dbReference>
<dbReference type="AlphaFoldDB" id="A0A369ZKB8"/>
<dbReference type="Proteomes" id="UP000253999">
    <property type="component" value="Unassembled WGS sequence"/>
</dbReference>
<feature type="domain" description="Integrase catalytic" evidence="1">
    <location>
        <begin position="42"/>
        <end position="199"/>
    </location>
</feature>
<dbReference type="Pfam" id="PF13333">
    <property type="entry name" value="rve_2"/>
    <property type="match status" value="1"/>
</dbReference>
<dbReference type="InterPro" id="IPR001584">
    <property type="entry name" value="Integrase_cat-core"/>
</dbReference>
<accession>A0A369ZKB8</accession>
<gene>
    <name evidence="2" type="ORF">DPV98_04710</name>
</gene>
<evidence type="ECO:0000313" key="2">
    <source>
        <dbReference type="EMBL" id="RDF04680.1"/>
    </source>
</evidence>
<dbReference type="NCBIfam" id="NF033516">
    <property type="entry name" value="transpos_IS3"/>
    <property type="match status" value="1"/>
</dbReference>
<name>A0A369ZKB8_HAEPH</name>
<dbReference type="EMBL" id="QEQD01000004">
    <property type="protein sequence ID" value="RDF04680.1"/>
    <property type="molecule type" value="Genomic_DNA"/>
</dbReference>
<dbReference type="Pfam" id="PF00665">
    <property type="entry name" value="rve"/>
    <property type="match status" value="1"/>
</dbReference>
<proteinExistence type="predicted"/>
<organism evidence="2 3">
    <name type="scientific">Haemophilus parahaemolyticus</name>
    <dbReference type="NCBI Taxonomy" id="735"/>
    <lineage>
        <taxon>Bacteria</taxon>
        <taxon>Pseudomonadati</taxon>
        <taxon>Pseudomonadota</taxon>
        <taxon>Gammaproteobacteria</taxon>
        <taxon>Pasteurellales</taxon>
        <taxon>Pasteurellaceae</taxon>
        <taxon>Haemophilus</taxon>
    </lineage>
</organism>
<sequence length="199" mass="23122">MTCKLCQMGFYLNHKTVLKLMNELGIHSILRKKRHGKRGKTLHIAPNLLNRDFTATALNQKWVTDVTEFHVGQEKLYFSPLMDLDNREIIAYNFSTLPKFSLVKKMLVQGLSRLKPTECPIIHSDQGVLYDSAEWGKMLEGKAVQSMSRRGNCYDNAVIESFFAILKSECFYSRSYHSIAELQAEIEEYLVYYNQRRIN</sequence>
<dbReference type="GO" id="GO:0015074">
    <property type="term" value="P:DNA integration"/>
    <property type="evidence" value="ECO:0007669"/>
    <property type="project" value="InterPro"/>
</dbReference>
<reference evidence="2 3" key="1">
    <citation type="submission" date="2018-05" db="EMBL/GenBank/DDBJ databases">
        <title>Draft Genome Sequences for a Diverse set of 7 Haemophilus Species.</title>
        <authorList>
            <person name="Nichols M."/>
            <person name="Topaz N."/>
            <person name="Wang X."/>
            <person name="Wang X."/>
            <person name="Boxrud D."/>
        </authorList>
    </citation>
    <scope>NUCLEOTIDE SEQUENCE [LARGE SCALE GENOMIC DNA]</scope>
    <source>
        <strain evidence="2 3">C2010039593</strain>
    </source>
</reference>